<accession>A0AAW0AMJ5</accession>
<name>A0AAW0AMJ5_9AGAR</name>
<dbReference type="Proteomes" id="UP001362999">
    <property type="component" value="Unassembled WGS sequence"/>
</dbReference>
<keyword evidence="1" id="KW-0732">Signal</keyword>
<reference evidence="2 3" key="1">
    <citation type="journal article" date="2024" name="J Genomics">
        <title>Draft genome sequencing and assembly of Favolaschia claudopus CIRM-BRFM 2984 isolated from oak limbs.</title>
        <authorList>
            <person name="Navarro D."/>
            <person name="Drula E."/>
            <person name="Chaduli D."/>
            <person name="Cazenave R."/>
            <person name="Ahrendt S."/>
            <person name="Wang J."/>
            <person name="Lipzen A."/>
            <person name="Daum C."/>
            <person name="Barry K."/>
            <person name="Grigoriev I.V."/>
            <person name="Favel A."/>
            <person name="Rosso M.N."/>
            <person name="Martin F."/>
        </authorList>
    </citation>
    <scope>NUCLEOTIDE SEQUENCE [LARGE SCALE GENOMIC DNA]</scope>
    <source>
        <strain evidence="2 3">CIRM-BRFM 2984</strain>
    </source>
</reference>
<feature type="chain" id="PRO_5043821830" evidence="1">
    <location>
        <begin position="24"/>
        <end position="267"/>
    </location>
</feature>
<comment type="caution">
    <text evidence="2">The sequence shown here is derived from an EMBL/GenBank/DDBJ whole genome shotgun (WGS) entry which is preliminary data.</text>
</comment>
<proteinExistence type="predicted"/>
<protein>
    <submittedName>
        <fullName evidence="2">Uncharacterized protein</fullName>
    </submittedName>
</protein>
<keyword evidence="3" id="KW-1185">Reference proteome</keyword>
<organism evidence="2 3">
    <name type="scientific">Favolaschia claudopus</name>
    <dbReference type="NCBI Taxonomy" id="2862362"/>
    <lineage>
        <taxon>Eukaryota</taxon>
        <taxon>Fungi</taxon>
        <taxon>Dikarya</taxon>
        <taxon>Basidiomycota</taxon>
        <taxon>Agaricomycotina</taxon>
        <taxon>Agaricomycetes</taxon>
        <taxon>Agaricomycetidae</taxon>
        <taxon>Agaricales</taxon>
        <taxon>Marasmiineae</taxon>
        <taxon>Mycenaceae</taxon>
        <taxon>Favolaschia</taxon>
    </lineage>
</organism>
<dbReference type="EMBL" id="JAWWNJ010000058">
    <property type="protein sequence ID" value="KAK7013750.1"/>
    <property type="molecule type" value="Genomic_DNA"/>
</dbReference>
<sequence length="267" mass="28618">MLPQCLVVALLFGTLGFSTNAIADSPLRIRADQSAAVAVTNAERFALGLPPLPPRRRMYRLSPSSFQLHISPIAPTPRQIAPRSGSSPVPSITQVSPLRKYTCLIAVRQINNNVFLGYLTPATSGQAVKLQTSVVNAVVGTFKMPIGVASPGGMLVYDTSNGLVLAGLSAFNVNVNKPMSAASINYVTLSSVDPPSDTPPTFEQGYFQSAIWSYNVVTRILSPQWINPDGTVINLNIDVYSFSDLHLTARSVLALGVRRVRFECAGS</sequence>
<dbReference type="AlphaFoldDB" id="A0AAW0AMJ5"/>
<feature type="signal peptide" evidence="1">
    <location>
        <begin position="1"/>
        <end position="23"/>
    </location>
</feature>
<evidence type="ECO:0000256" key="1">
    <source>
        <dbReference type="SAM" id="SignalP"/>
    </source>
</evidence>
<evidence type="ECO:0000313" key="3">
    <source>
        <dbReference type="Proteomes" id="UP001362999"/>
    </source>
</evidence>
<gene>
    <name evidence="2" type="ORF">R3P38DRAFT_3206311</name>
</gene>
<evidence type="ECO:0000313" key="2">
    <source>
        <dbReference type="EMBL" id="KAK7013750.1"/>
    </source>
</evidence>